<comment type="caution">
    <text evidence="9">The sequence shown here is derived from an EMBL/GenBank/DDBJ whole genome shotgun (WGS) entry which is preliminary data.</text>
</comment>
<evidence type="ECO:0000256" key="3">
    <source>
        <dbReference type="ARBA" id="ARBA00023015"/>
    </source>
</evidence>
<dbReference type="Proteomes" id="UP001142078">
    <property type="component" value="Unassembled WGS sequence"/>
</dbReference>
<evidence type="ECO:0000259" key="7">
    <source>
        <dbReference type="PROSITE" id="PS51099"/>
    </source>
</evidence>
<accession>A0A9X2S7R7</accession>
<dbReference type="PANTHER" id="PTHR30185:SF18">
    <property type="entry name" value="TRANSCRIPTIONAL REGULATOR MTLR"/>
    <property type="match status" value="1"/>
</dbReference>
<evidence type="ECO:0000256" key="4">
    <source>
        <dbReference type="ARBA" id="ARBA00023159"/>
    </source>
</evidence>
<dbReference type="Pfam" id="PF00874">
    <property type="entry name" value="PRD"/>
    <property type="match status" value="2"/>
</dbReference>
<feature type="domain" description="PRD" evidence="8">
    <location>
        <begin position="303"/>
        <end position="410"/>
    </location>
</feature>
<dbReference type="InterPro" id="IPR050661">
    <property type="entry name" value="BglG_antiterminators"/>
</dbReference>
<dbReference type="InterPro" id="IPR036634">
    <property type="entry name" value="PRD_sf"/>
</dbReference>
<gene>
    <name evidence="9" type="ORF">NSA23_13060</name>
</gene>
<keyword evidence="3" id="KW-0805">Transcription regulation</keyword>
<keyword evidence="10" id="KW-1185">Reference proteome</keyword>
<dbReference type="AlphaFoldDB" id="A0A9X2S7R7"/>
<evidence type="ECO:0000313" key="10">
    <source>
        <dbReference type="Proteomes" id="UP001142078"/>
    </source>
</evidence>
<dbReference type="SUPFAM" id="SSF63520">
    <property type="entry name" value="PTS-regulatory domain, PRD"/>
    <property type="match status" value="2"/>
</dbReference>
<dbReference type="InterPro" id="IPR013011">
    <property type="entry name" value="PTS_EIIB_2"/>
</dbReference>
<dbReference type="Gene3D" id="3.40.930.10">
    <property type="entry name" value="Mannitol-specific EII, Chain A"/>
    <property type="match status" value="1"/>
</dbReference>
<dbReference type="PROSITE" id="PS51099">
    <property type="entry name" value="PTS_EIIB_TYPE_2"/>
    <property type="match status" value="1"/>
</dbReference>
<dbReference type="Pfam" id="PF05043">
    <property type="entry name" value="Mga"/>
    <property type="match status" value="1"/>
</dbReference>
<keyword evidence="5" id="KW-0804">Transcription</keyword>
<feature type="domain" description="PRD" evidence="8">
    <location>
        <begin position="196"/>
        <end position="301"/>
    </location>
</feature>
<dbReference type="InterPro" id="IPR007737">
    <property type="entry name" value="Mga_HTH"/>
</dbReference>
<keyword evidence="4" id="KW-0010">Activator</keyword>
<dbReference type="GO" id="GO:0006355">
    <property type="term" value="P:regulation of DNA-templated transcription"/>
    <property type="evidence" value="ECO:0007669"/>
    <property type="project" value="InterPro"/>
</dbReference>
<dbReference type="Gene3D" id="3.40.50.2300">
    <property type="match status" value="1"/>
</dbReference>
<dbReference type="GO" id="GO:0009401">
    <property type="term" value="P:phosphoenolpyruvate-dependent sugar phosphotransferase system"/>
    <property type="evidence" value="ECO:0007669"/>
    <property type="project" value="InterPro"/>
</dbReference>
<dbReference type="PROSITE" id="PS51094">
    <property type="entry name" value="PTS_EIIA_TYPE_2"/>
    <property type="match status" value="1"/>
</dbReference>
<dbReference type="RefSeq" id="WP_042682721.1">
    <property type="nucleotide sequence ID" value="NZ_CABKTM010000049.1"/>
</dbReference>
<evidence type="ECO:0000256" key="5">
    <source>
        <dbReference type="ARBA" id="ARBA00023163"/>
    </source>
</evidence>
<dbReference type="Gene3D" id="1.10.10.10">
    <property type="entry name" value="Winged helix-like DNA-binding domain superfamily/Winged helix DNA-binding domain"/>
    <property type="match status" value="2"/>
</dbReference>
<evidence type="ECO:0000259" key="8">
    <source>
        <dbReference type="PROSITE" id="PS51372"/>
    </source>
</evidence>
<evidence type="ECO:0000313" key="9">
    <source>
        <dbReference type="EMBL" id="MCR2045032.1"/>
    </source>
</evidence>
<dbReference type="GO" id="GO:0008982">
    <property type="term" value="F:protein-N(PI)-phosphohistidine-sugar phosphotransferase activity"/>
    <property type="evidence" value="ECO:0007669"/>
    <property type="project" value="InterPro"/>
</dbReference>
<feature type="domain" description="PTS EIIA type-2" evidence="6">
    <location>
        <begin position="530"/>
        <end position="678"/>
    </location>
</feature>
<evidence type="ECO:0000256" key="2">
    <source>
        <dbReference type="ARBA" id="ARBA00022737"/>
    </source>
</evidence>
<dbReference type="OrthoDB" id="3175596at2"/>
<evidence type="ECO:0000256" key="1">
    <source>
        <dbReference type="ARBA" id="ARBA00022679"/>
    </source>
</evidence>
<dbReference type="SUPFAM" id="SSF55804">
    <property type="entry name" value="Phoshotransferase/anion transport protein"/>
    <property type="match status" value="1"/>
</dbReference>
<dbReference type="Pfam" id="PF00359">
    <property type="entry name" value="PTS_EIIA_2"/>
    <property type="match status" value="1"/>
</dbReference>
<keyword evidence="1" id="KW-0808">Transferase</keyword>
<dbReference type="CDD" id="cd05568">
    <property type="entry name" value="PTS_IIB_bgl_like"/>
    <property type="match status" value="1"/>
</dbReference>
<evidence type="ECO:0000259" key="6">
    <source>
        <dbReference type="PROSITE" id="PS51094"/>
    </source>
</evidence>
<dbReference type="InterPro" id="IPR002178">
    <property type="entry name" value="PTS_EIIA_type-2_dom"/>
</dbReference>
<dbReference type="InterPro" id="IPR016152">
    <property type="entry name" value="PTrfase/Anion_transptr"/>
</dbReference>
<dbReference type="InterPro" id="IPR011608">
    <property type="entry name" value="PRD"/>
</dbReference>
<keyword evidence="2" id="KW-0677">Repeat</keyword>
<dbReference type="InterPro" id="IPR036388">
    <property type="entry name" value="WH-like_DNA-bd_sf"/>
</dbReference>
<name>A0A9X2S7R7_9FIRM</name>
<dbReference type="PANTHER" id="PTHR30185">
    <property type="entry name" value="CRYPTIC BETA-GLUCOSIDE BGL OPERON ANTITERMINATOR"/>
    <property type="match status" value="1"/>
</dbReference>
<dbReference type="Gene3D" id="1.10.1790.10">
    <property type="entry name" value="PRD domain"/>
    <property type="match status" value="2"/>
</dbReference>
<organism evidence="9 10">
    <name type="scientific">Anaerosalibacter massiliensis</name>
    <dbReference type="NCBI Taxonomy" id="1347392"/>
    <lineage>
        <taxon>Bacteria</taxon>
        <taxon>Bacillati</taxon>
        <taxon>Bacillota</taxon>
        <taxon>Tissierellia</taxon>
        <taxon>Tissierellales</taxon>
        <taxon>Sporanaerobacteraceae</taxon>
        <taxon>Anaerosalibacter</taxon>
    </lineage>
</organism>
<sequence length="692" mass="80207">MLILTIRQKDILKDILDKQKININDVARKNKVSSRTIYRDIEKITEELSLLNMSLTKEKNKYLIKGCQDNLLELEHIISNNYHELTPIERKKLILAELLTSKEPIKLDYFAKKFNLTAPTISYYLNDIERWIKKDNIFIVSKPGVGVKIEGSEKNIRKATTNFIYENIELDSIMKYVHEDYNESKKNLKDSKLLDLLDLEVISQIEKSIIKLQQKYNYPILDKVYINLTIHIALAIKRIESGEEIVLDTDTLNNLKSTKEFEMAKTLTKYIEEAINISLPEDEIGYITMHLLGLDYKSSHDMKYKAFIEKIVSTIIREANKIFHIDFFQDEILINGLTNHLMYTMFRIRSNLTIRNPMIKEIKEKYSLLFEKTQKIIKVVESKYKIDIPEDEVGYITIHFGAAIERIGNNFKVYNVVVVCSSGIGSSQMLLSKLENFPQLNILKSCSLVELENVIKNNKIDLIISTIPLSNLDVKTVVITPLLLDDDIRKIEQKLSIPNLLNIQSNNEYKPNGKRKSQLKNLAIYGANIIEILNNTDMIVHKSKDTKNIIEELLDIHCTNKKITKYEKNKILKALIKRNQLAPIILPNKKFVLYHLATDYVNEILITVGKFKNLVDMKNILGKNEPISTSFLLIAPKNKKSIETLGDLSSAIIEDDKFVEELHNSKNKKEVLMSLENTLLFKYYKEIRRVIY</sequence>
<protein>
    <submittedName>
        <fullName evidence="9">PRD domain-containing protein</fullName>
    </submittedName>
</protein>
<dbReference type="InterPro" id="IPR036095">
    <property type="entry name" value="PTS_EIIB-like_sf"/>
</dbReference>
<dbReference type="PROSITE" id="PS51372">
    <property type="entry name" value="PRD_2"/>
    <property type="match status" value="2"/>
</dbReference>
<dbReference type="SUPFAM" id="SSF52794">
    <property type="entry name" value="PTS system IIB component-like"/>
    <property type="match status" value="1"/>
</dbReference>
<dbReference type="EMBL" id="JANJZL010000011">
    <property type="protein sequence ID" value="MCR2045032.1"/>
    <property type="molecule type" value="Genomic_DNA"/>
</dbReference>
<reference evidence="9" key="1">
    <citation type="submission" date="2022-07" db="EMBL/GenBank/DDBJ databases">
        <title>Enhanced cultured diversity of the mouse gut microbiota enables custom-made synthetic communities.</title>
        <authorList>
            <person name="Afrizal A."/>
        </authorList>
    </citation>
    <scope>NUCLEOTIDE SEQUENCE</scope>
    <source>
        <strain evidence="9">DSM 29482</strain>
    </source>
</reference>
<feature type="domain" description="PTS EIIB type-2" evidence="7">
    <location>
        <begin position="414"/>
        <end position="503"/>
    </location>
</feature>
<proteinExistence type="predicted"/>